<feature type="domain" description="Di19 zinc-binding" evidence="3">
    <location>
        <begin position="45"/>
        <end position="96"/>
    </location>
</feature>
<evidence type="ECO:0000256" key="1">
    <source>
        <dbReference type="ARBA" id="ARBA00007109"/>
    </source>
</evidence>
<dbReference type="InterPro" id="IPR008598">
    <property type="entry name" value="Di19_Zn-bd"/>
</dbReference>
<sequence length="214" mass="24118">MDVDFWASRVHSTKHLTAMQTARLNSENHLSLDDSEGDDDIRAWFLCPFCFVEIEVPVLCAHLQDEHCFDVKNAVCPVCAANLGKDMIGHFTVQHSHLLKRRRKSQRSGLWTNSSAMLGKELRELSSFLGVGSTNGRVNASDSTPDPLLSPFLCTVSLPNTKSDQDTSSRNDKIATSDVKSMEQSTSDEVWEKDYKERSQRSEFFQQLVLSTIF</sequence>
<dbReference type="KEGG" id="nnu:104593069"/>
<evidence type="ECO:0000259" key="4">
    <source>
        <dbReference type="Pfam" id="PF14571"/>
    </source>
</evidence>
<dbReference type="AlphaFoldDB" id="A0A1U7ZBW0"/>
<reference evidence="6" key="1">
    <citation type="submission" date="2025-08" db="UniProtKB">
        <authorList>
            <consortium name="RefSeq"/>
        </authorList>
    </citation>
    <scope>IDENTIFICATION</scope>
</reference>
<proteinExistence type="inferred from homology"/>
<feature type="compositionally biased region" description="Polar residues" evidence="2">
    <location>
        <begin position="178"/>
        <end position="188"/>
    </location>
</feature>
<protein>
    <submittedName>
        <fullName evidence="6">Protein DEHYDRATION-INDUCED 19 homolog 5-like</fullName>
    </submittedName>
</protein>
<evidence type="ECO:0000256" key="2">
    <source>
        <dbReference type="SAM" id="MobiDB-lite"/>
    </source>
</evidence>
<dbReference type="Pfam" id="PF05605">
    <property type="entry name" value="zf-Di19"/>
    <property type="match status" value="1"/>
</dbReference>
<dbReference type="Proteomes" id="UP000189703">
    <property type="component" value="Unplaced"/>
</dbReference>
<dbReference type="PANTHER" id="PTHR31875:SF24">
    <property type="entry name" value="PROTEIN DEHYDRATION-INDUCED 19 HOMOLOG 5"/>
    <property type="match status" value="1"/>
</dbReference>
<feature type="compositionally biased region" description="Basic and acidic residues" evidence="2">
    <location>
        <begin position="163"/>
        <end position="175"/>
    </location>
</feature>
<dbReference type="RefSeq" id="XP_010251048.1">
    <property type="nucleotide sequence ID" value="XM_010252746.2"/>
</dbReference>
<dbReference type="InterPro" id="IPR033347">
    <property type="entry name" value="Di19"/>
</dbReference>
<evidence type="ECO:0000313" key="6">
    <source>
        <dbReference type="RefSeq" id="XP_010251048.1"/>
    </source>
</evidence>
<dbReference type="Pfam" id="PF14571">
    <property type="entry name" value="Di19_C"/>
    <property type="match status" value="1"/>
</dbReference>
<dbReference type="PANTHER" id="PTHR31875">
    <property type="entry name" value="PROTEIN DEHYDRATION-INDUCED 19"/>
    <property type="match status" value="1"/>
</dbReference>
<organism evidence="5 6">
    <name type="scientific">Nelumbo nucifera</name>
    <name type="common">Sacred lotus</name>
    <dbReference type="NCBI Taxonomy" id="4432"/>
    <lineage>
        <taxon>Eukaryota</taxon>
        <taxon>Viridiplantae</taxon>
        <taxon>Streptophyta</taxon>
        <taxon>Embryophyta</taxon>
        <taxon>Tracheophyta</taxon>
        <taxon>Spermatophyta</taxon>
        <taxon>Magnoliopsida</taxon>
        <taxon>Proteales</taxon>
        <taxon>Nelumbonaceae</taxon>
        <taxon>Nelumbo</taxon>
    </lineage>
</organism>
<gene>
    <name evidence="6" type="primary">LOC104593069</name>
</gene>
<accession>A0A1U7ZBW0</accession>
<name>A0A1U7ZBW0_NELNU</name>
<dbReference type="eggNOG" id="ENOG502RY2K">
    <property type="taxonomic scope" value="Eukaryota"/>
</dbReference>
<evidence type="ECO:0000313" key="5">
    <source>
        <dbReference type="Proteomes" id="UP000189703"/>
    </source>
</evidence>
<dbReference type="GeneID" id="104593069"/>
<dbReference type="InterPro" id="IPR027935">
    <property type="entry name" value="Di19_C"/>
</dbReference>
<evidence type="ECO:0000259" key="3">
    <source>
        <dbReference type="Pfam" id="PF05605"/>
    </source>
</evidence>
<dbReference type="OrthoDB" id="9049620at2759"/>
<feature type="region of interest" description="Disordered" evidence="2">
    <location>
        <begin position="160"/>
        <end position="189"/>
    </location>
</feature>
<dbReference type="InParanoid" id="A0A1U7ZBW0"/>
<dbReference type="OMA" id="CYVEIEL"/>
<keyword evidence="5" id="KW-1185">Reference proteome</keyword>
<feature type="domain" description="Di19 C-terminal" evidence="4">
    <location>
        <begin position="117"/>
        <end position="213"/>
    </location>
</feature>
<comment type="similarity">
    <text evidence="1">Belongs to the Di19 family.</text>
</comment>